<dbReference type="SMART" id="SM00387">
    <property type="entry name" value="HATPase_c"/>
    <property type="match status" value="1"/>
</dbReference>
<comment type="catalytic activity">
    <reaction evidence="1">
        <text>ATP + protein L-histidine = ADP + protein N-phospho-L-histidine.</text>
        <dbReference type="EC" id="2.7.13.3"/>
    </reaction>
</comment>
<keyword evidence="7 14" id="KW-0812">Transmembrane</keyword>
<keyword evidence="8" id="KW-0547">Nucleotide-binding</keyword>
<dbReference type="Pfam" id="PF02518">
    <property type="entry name" value="HATPase_c"/>
    <property type="match status" value="1"/>
</dbReference>
<keyword evidence="4" id="KW-1003">Cell membrane</keyword>
<dbReference type="Proteomes" id="UP000683139">
    <property type="component" value="Unassembled WGS sequence"/>
</dbReference>
<dbReference type="Gene3D" id="3.30.565.10">
    <property type="entry name" value="Histidine kinase-like ATPase, C-terminal domain"/>
    <property type="match status" value="1"/>
</dbReference>
<evidence type="ECO:0000256" key="6">
    <source>
        <dbReference type="ARBA" id="ARBA00022679"/>
    </source>
</evidence>
<feature type="domain" description="Histidine kinase" evidence="15">
    <location>
        <begin position="134"/>
        <end position="352"/>
    </location>
</feature>
<evidence type="ECO:0000256" key="1">
    <source>
        <dbReference type="ARBA" id="ARBA00000085"/>
    </source>
</evidence>
<dbReference type="CDD" id="cd00082">
    <property type="entry name" value="HisKA"/>
    <property type="match status" value="1"/>
</dbReference>
<dbReference type="PANTHER" id="PTHR45453:SF2">
    <property type="entry name" value="HISTIDINE KINASE"/>
    <property type="match status" value="1"/>
</dbReference>
<dbReference type="EC" id="2.7.13.3" evidence="3"/>
<dbReference type="GO" id="GO:0005886">
    <property type="term" value="C:plasma membrane"/>
    <property type="evidence" value="ECO:0007669"/>
    <property type="project" value="UniProtKB-SubCell"/>
</dbReference>
<dbReference type="InterPro" id="IPR050351">
    <property type="entry name" value="BphY/WalK/GraS-like"/>
</dbReference>
<dbReference type="InterPro" id="IPR004358">
    <property type="entry name" value="Sig_transdc_His_kin-like_C"/>
</dbReference>
<dbReference type="PANTHER" id="PTHR45453">
    <property type="entry name" value="PHOSPHATE REGULON SENSOR PROTEIN PHOR"/>
    <property type="match status" value="1"/>
</dbReference>
<sequence>MSMRSAVVFLRDRLLYVLIVLIIISIGVGLMLLENMRYPGLVETGTISYFAAAAAFFLLLGLAVAYIRQQAYYKQLIYALEGSDELQVEAIMQTAVTKEQQLVARLLEKQMSAQLNKLGVHRRQQELHNHFVLQWVHHMKTPLSVIDLLLQESAKQMPLTEEEQSELTQSLHEEADRMARGLEMMLHTARLERFEMDLQLRRIPLHHVVRDVLIAHKRLCIRHNVVPLIQGEAWTETDEKWITIVLNQLLSNAIKYSKDKAGGKKLVFCLEQAADGSSKLHITDEGSGIAPHDLPRIFDPFFTGENGRAAGESTGMGLYLAKQVCSRLGHELSVASQLGVGTTFTIVFHPHGIHLLGEQ</sequence>
<evidence type="ECO:0000256" key="4">
    <source>
        <dbReference type="ARBA" id="ARBA00022475"/>
    </source>
</evidence>
<dbReference type="SUPFAM" id="SSF55874">
    <property type="entry name" value="ATPase domain of HSP90 chaperone/DNA topoisomerase II/histidine kinase"/>
    <property type="match status" value="1"/>
</dbReference>
<dbReference type="PRINTS" id="PR00344">
    <property type="entry name" value="BCTRLSENSOR"/>
</dbReference>
<gene>
    <name evidence="16" type="ORF">J40TS1_42820</name>
</gene>
<evidence type="ECO:0000256" key="10">
    <source>
        <dbReference type="ARBA" id="ARBA00022840"/>
    </source>
</evidence>
<name>A0A919YSH9_9BACL</name>
<dbReference type="RefSeq" id="WP_213519290.1">
    <property type="nucleotide sequence ID" value="NZ_BOSE01000009.1"/>
</dbReference>
<evidence type="ECO:0000256" key="7">
    <source>
        <dbReference type="ARBA" id="ARBA00022692"/>
    </source>
</evidence>
<dbReference type="InterPro" id="IPR036890">
    <property type="entry name" value="HATPase_C_sf"/>
</dbReference>
<comment type="caution">
    <text evidence="16">The sequence shown here is derived from an EMBL/GenBank/DDBJ whole genome shotgun (WGS) entry which is preliminary data.</text>
</comment>
<evidence type="ECO:0000256" key="8">
    <source>
        <dbReference type="ARBA" id="ARBA00022741"/>
    </source>
</evidence>
<dbReference type="Pfam" id="PF00512">
    <property type="entry name" value="HisKA"/>
    <property type="match status" value="1"/>
</dbReference>
<dbReference type="GO" id="GO:0000155">
    <property type="term" value="F:phosphorelay sensor kinase activity"/>
    <property type="evidence" value="ECO:0007669"/>
    <property type="project" value="InterPro"/>
</dbReference>
<keyword evidence="6" id="KW-0808">Transferase</keyword>
<keyword evidence="9 16" id="KW-0418">Kinase</keyword>
<evidence type="ECO:0000256" key="13">
    <source>
        <dbReference type="ARBA" id="ARBA00023136"/>
    </source>
</evidence>
<evidence type="ECO:0000256" key="11">
    <source>
        <dbReference type="ARBA" id="ARBA00022989"/>
    </source>
</evidence>
<evidence type="ECO:0000259" key="15">
    <source>
        <dbReference type="PROSITE" id="PS50109"/>
    </source>
</evidence>
<dbReference type="InterPro" id="IPR003594">
    <property type="entry name" value="HATPase_dom"/>
</dbReference>
<dbReference type="GO" id="GO:0016036">
    <property type="term" value="P:cellular response to phosphate starvation"/>
    <property type="evidence" value="ECO:0007669"/>
    <property type="project" value="TreeGrafter"/>
</dbReference>
<dbReference type="InterPro" id="IPR003661">
    <property type="entry name" value="HisK_dim/P_dom"/>
</dbReference>
<evidence type="ECO:0000256" key="14">
    <source>
        <dbReference type="SAM" id="Phobius"/>
    </source>
</evidence>
<dbReference type="SUPFAM" id="SSF47384">
    <property type="entry name" value="Homodimeric domain of signal transducing histidine kinase"/>
    <property type="match status" value="1"/>
</dbReference>
<evidence type="ECO:0000256" key="5">
    <source>
        <dbReference type="ARBA" id="ARBA00022553"/>
    </source>
</evidence>
<dbReference type="InterPro" id="IPR036097">
    <property type="entry name" value="HisK_dim/P_sf"/>
</dbReference>
<dbReference type="PROSITE" id="PS50109">
    <property type="entry name" value="HIS_KIN"/>
    <property type="match status" value="1"/>
</dbReference>
<keyword evidence="11 14" id="KW-1133">Transmembrane helix</keyword>
<proteinExistence type="predicted"/>
<evidence type="ECO:0000256" key="9">
    <source>
        <dbReference type="ARBA" id="ARBA00022777"/>
    </source>
</evidence>
<keyword evidence="12" id="KW-0902">Two-component regulatory system</keyword>
<reference evidence="16" key="1">
    <citation type="submission" date="2021-03" db="EMBL/GenBank/DDBJ databases">
        <title>Antimicrobial resistance genes in bacteria isolated from Japanese honey, and their potential for conferring macrolide and lincosamide resistance in the American foulbrood pathogen Paenibacillus larvae.</title>
        <authorList>
            <person name="Okamoto M."/>
            <person name="Kumagai M."/>
            <person name="Kanamori H."/>
            <person name="Takamatsu D."/>
        </authorList>
    </citation>
    <scope>NUCLEOTIDE SEQUENCE</scope>
    <source>
        <strain evidence="16">J40TS1</strain>
    </source>
</reference>
<comment type="subcellular location">
    <subcellularLocation>
        <location evidence="2">Cell membrane</location>
        <topology evidence="2">Multi-pass membrane protein</topology>
    </subcellularLocation>
</comment>
<evidence type="ECO:0000256" key="12">
    <source>
        <dbReference type="ARBA" id="ARBA00023012"/>
    </source>
</evidence>
<keyword evidence="13 14" id="KW-0472">Membrane</keyword>
<keyword evidence="5" id="KW-0597">Phosphoprotein</keyword>
<evidence type="ECO:0000256" key="3">
    <source>
        <dbReference type="ARBA" id="ARBA00012438"/>
    </source>
</evidence>
<keyword evidence="10" id="KW-0067">ATP-binding</keyword>
<evidence type="ECO:0000256" key="2">
    <source>
        <dbReference type="ARBA" id="ARBA00004651"/>
    </source>
</evidence>
<dbReference type="GO" id="GO:0004721">
    <property type="term" value="F:phosphoprotein phosphatase activity"/>
    <property type="evidence" value="ECO:0007669"/>
    <property type="project" value="TreeGrafter"/>
</dbReference>
<keyword evidence="17" id="KW-1185">Reference proteome</keyword>
<dbReference type="InterPro" id="IPR005467">
    <property type="entry name" value="His_kinase_dom"/>
</dbReference>
<dbReference type="EMBL" id="BOSE01000009">
    <property type="protein sequence ID" value="GIP18640.1"/>
    <property type="molecule type" value="Genomic_DNA"/>
</dbReference>
<evidence type="ECO:0000313" key="17">
    <source>
        <dbReference type="Proteomes" id="UP000683139"/>
    </source>
</evidence>
<protein>
    <recommendedName>
        <fullName evidence="3">histidine kinase</fullName>
        <ecNumber evidence="3">2.7.13.3</ecNumber>
    </recommendedName>
</protein>
<dbReference type="GO" id="GO:0005524">
    <property type="term" value="F:ATP binding"/>
    <property type="evidence" value="ECO:0007669"/>
    <property type="project" value="UniProtKB-KW"/>
</dbReference>
<dbReference type="AlphaFoldDB" id="A0A919YSH9"/>
<feature type="transmembrane region" description="Helical" evidence="14">
    <location>
        <begin position="14"/>
        <end position="33"/>
    </location>
</feature>
<dbReference type="Gene3D" id="1.10.287.130">
    <property type="match status" value="1"/>
</dbReference>
<dbReference type="SMART" id="SM00388">
    <property type="entry name" value="HisKA"/>
    <property type="match status" value="1"/>
</dbReference>
<evidence type="ECO:0000313" key="16">
    <source>
        <dbReference type="EMBL" id="GIP18640.1"/>
    </source>
</evidence>
<feature type="transmembrane region" description="Helical" evidence="14">
    <location>
        <begin position="45"/>
        <end position="67"/>
    </location>
</feature>
<accession>A0A919YSH9</accession>
<organism evidence="16 17">
    <name type="scientific">Paenibacillus montaniterrae</name>
    <dbReference type="NCBI Taxonomy" id="429341"/>
    <lineage>
        <taxon>Bacteria</taxon>
        <taxon>Bacillati</taxon>
        <taxon>Bacillota</taxon>
        <taxon>Bacilli</taxon>
        <taxon>Bacillales</taxon>
        <taxon>Paenibacillaceae</taxon>
        <taxon>Paenibacillus</taxon>
    </lineage>
</organism>